<feature type="compositionally biased region" description="Basic and acidic residues" evidence="4">
    <location>
        <begin position="1370"/>
        <end position="1381"/>
    </location>
</feature>
<dbReference type="InterPro" id="IPR000157">
    <property type="entry name" value="TIR_dom"/>
</dbReference>
<accession>A0A922A704</accession>
<gene>
    <name evidence="6" type="ORF">I3842_15G142000</name>
</gene>
<dbReference type="Pfam" id="PF23286">
    <property type="entry name" value="LRR_13"/>
    <property type="match status" value="1"/>
</dbReference>
<feature type="domain" description="TIR" evidence="5">
    <location>
        <begin position="27"/>
        <end position="194"/>
    </location>
</feature>
<dbReference type="PANTHER" id="PTHR11017">
    <property type="entry name" value="LEUCINE-RICH REPEAT-CONTAINING PROTEIN"/>
    <property type="match status" value="1"/>
</dbReference>
<dbReference type="InterPro" id="IPR002182">
    <property type="entry name" value="NB-ARC"/>
</dbReference>
<protein>
    <recommendedName>
        <fullName evidence="5">TIR domain-containing protein</fullName>
    </recommendedName>
</protein>
<dbReference type="Pfam" id="PF23282">
    <property type="entry name" value="WHD_ROQ1"/>
    <property type="match status" value="1"/>
</dbReference>
<dbReference type="InterPro" id="IPR058546">
    <property type="entry name" value="RPS4B/Roq1-like_LRR"/>
</dbReference>
<organism evidence="6 7">
    <name type="scientific">Carya illinoinensis</name>
    <name type="common">Pecan</name>
    <dbReference type="NCBI Taxonomy" id="32201"/>
    <lineage>
        <taxon>Eukaryota</taxon>
        <taxon>Viridiplantae</taxon>
        <taxon>Streptophyta</taxon>
        <taxon>Embryophyta</taxon>
        <taxon>Tracheophyta</taxon>
        <taxon>Spermatophyta</taxon>
        <taxon>Magnoliopsida</taxon>
        <taxon>eudicotyledons</taxon>
        <taxon>Gunneridae</taxon>
        <taxon>Pentapetalae</taxon>
        <taxon>rosids</taxon>
        <taxon>fabids</taxon>
        <taxon>Fagales</taxon>
        <taxon>Juglandaceae</taxon>
        <taxon>Carya</taxon>
    </lineage>
</organism>
<dbReference type="InterPro" id="IPR044974">
    <property type="entry name" value="Disease_R_plants"/>
</dbReference>
<dbReference type="FunFam" id="3.40.50.10140:FF:000007">
    <property type="entry name" value="Disease resistance protein (TIR-NBS-LRR class)"/>
    <property type="match status" value="1"/>
</dbReference>
<dbReference type="GO" id="GO:0007165">
    <property type="term" value="P:signal transduction"/>
    <property type="evidence" value="ECO:0007669"/>
    <property type="project" value="InterPro"/>
</dbReference>
<evidence type="ECO:0000256" key="1">
    <source>
        <dbReference type="ARBA" id="ARBA00022737"/>
    </source>
</evidence>
<dbReference type="Proteomes" id="UP000811246">
    <property type="component" value="Chromosome 15"/>
</dbReference>
<dbReference type="InterPro" id="IPR058192">
    <property type="entry name" value="WHD_ROQ1-like"/>
</dbReference>
<evidence type="ECO:0000256" key="3">
    <source>
        <dbReference type="ARBA" id="ARBA00023027"/>
    </source>
</evidence>
<feature type="region of interest" description="Disordered" evidence="4">
    <location>
        <begin position="1370"/>
        <end position="1390"/>
    </location>
</feature>
<dbReference type="Pfam" id="PF00931">
    <property type="entry name" value="NB-ARC"/>
    <property type="match status" value="1"/>
</dbReference>
<dbReference type="InterPro" id="IPR003591">
    <property type="entry name" value="Leu-rich_rpt_typical-subtyp"/>
</dbReference>
<reference evidence="6" key="1">
    <citation type="submission" date="2021-01" db="EMBL/GenBank/DDBJ databases">
        <authorList>
            <person name="Lovell J.T."/>
            <person name="Bentley N."/>
            <person name="Bhattarai G."/>
            <person name="Jenkins J.W."/>
            <person name="Sreedasyam A."/>
            <person name="Alarcon Y."/>
            <person name="Bock C."/>
            <person name="Boston L."/>
            <person name="Carlson J."/>
            <person name="Cervantes K."/>
            <person name="Clermont K."/>
            <person name="Krom N."/>
            <person name="Kubenka K."/>
            <person name="Mamidi S."/>
            <person name="Mattison C."/>
            <person name="Monteros M."/>
            <person name="Pisani C."/>
            <person name="Plott C."/>
            <person name="Rajasekar S."/>
            <person name="Rhein H.S."/>
            <person name="Rohla C."/>
            <person name="Song M."/>
            <person name="Hilaire R.S."/>
            <person name="Shu S."/>
            <person name="Wells L."/>
            <person name="Wang X."/>
            <person name="Webber J."/>
            <person name="Heerema R.J."/>
            <person name="Klein P."/>
            <person name="Conner P."/>
            <person name="Grauke L."/>
            <person name="Grimwood J."/>
            <person name="Schmutz J."/>
            <person name="Randall J.J."/>
        </authorList>
    </citation>
    <scope>NUCLEOTIDE SEQUENCE</scope>
    <source>
        <tissue evidence="6">Leaf</tissue>
    </source>
</reference>
<dbReference type="EMBL" id="CM031839">
    <property type="protein sequence ID" value="KAG6676238.1"/>
    <property type="molecule type" value="Genomic_DNA"/>
</dbReference>
<feature type="region of interest" description="Disordered" evidence="4">
    <location>
        <begin position="1"/>
        <end position="22"/>
    </location>
</feature>
<sequence length="1408" mass="159789">MTSNSMASQFGASSSSSPSSFPSIRVRKHDVFLSFRGEDVRDNFISHLHKALVERGIDTYIDNNLEKGEEIASALFEAIEGSMISIIVLSKNYAESRWCLDELLKILDCKETIKQIVIPIFFKVDPSKVRHQKENFGKSFDKLGNKLKDDAKMVNWKKALEKVADLAGFRFPSENFRDESECIQKIVEQVSRKLPNRTRLRVADHPVGLESRAEDIINTLLGIEIINETRMIGIFGIGGIGKTTIAKEVYNRIASKFEGSCFLANVRENSKPDKGGQVKLQEKILSNILRVDPKVEVDNVDQGIILIQEKLCCKKILLILDDVDDLDQLKYLSGRSDWFGLGSRIIITTRDEHLLVQHDVGNWKYPMNKLDHKDALKLFSWHAFKRDQPDNDFVELTKLAMQYAGGLPLALIVVGSNLGGRERCFWESELKKYERIQHKKIYDILKISFDGLDDLEQNIFLDIACFFKRHEREYVTKILDSCGFFPDAGIKVLKDKCLITIDQFDRLWMHDLLEDMGKEIVRQESPKEPGKRSRLWFYEDVRKVLEKNKGTEQIEGILINMPWKDNRIRLDSDVFAKMEKLRILNVSYFVDVIFCGGLDYLSNELRVLHWPKCRLHSLPSSFHGEKLIFFDIREGNIKEFGTGLQSKNLTRIDLSGCKYLTNISDLSSCSNLEKLLLCGCVKLVEVHDSVGFLDKLVQLDFSYCSSLKKLPRSFKLISLKVLKLEGCTSLEYFPEIECEMEHLKDLVLESMVIQELPSSITYLTGLEKLYINGYISLVHFPVNIFEFEHLRDVSIINCPNMKLLPSPPPESNNLSRTYNFSSSLRTLDLSGSGIVSLPPCIEGSVGLSKLDLVECKRLEEILYLPPNIEQVDASGCFSLKSFLPKSNNSLSRLRELSLYGSGIVSLPPCIEGSVELTKLDLGKCDQLEEILHLPPNIEEVDASGCSSLKNFLPESNNLSRTYNFSSSLRILDLSNSGIVSLPPCIEGFVGLSKLDLACCELEEILHLPPNIEELDASQCSSLKYFLPESNNLSRTYNFSSSLRILNLSYSGIVSLPPCIEGFVGLSKLDLGECKQLEEILHLPPNIEQVDASGCSSLKSFLPKSNNLSRTYNFLSNLRTLNLSKSGFVSLPPCIEGFVGLSKLDLRDCEQLEEILHLPPNIEELDATRCVLLERFPHVSTESSFGTPDLKRLRRINLSECNKVEVDVGNHAPDPLLVQERFREKESSTIIYPGSRIPEWFKYCKETTSLSESIEVEIDHNASMCCGHQIVALVLCYVVAPLPYGSSRFSQRFSQRWDSVDAHYSVCLKYIAGNSIDEILSRSYREGNNKTRFTFESNPKKAIFKSAGVHLIYGNDNFINPIQLSKRYRDDGEHDLEPDRNPQQKRQSSTTRVMEFKDLDLDLERRLGN</sequence>
<dbReference type="GO" id="GO:0006952">
    <property type="term" value="P:defense response"/>
    <property type="evidence" value="ECO:0007669"/>
    <property type="project" value="InterPro"/>
</dbReference>
<dbReference type="SMART" id="SM00255">
    <property type="entry name" value="TIR"/>
    <property type="match status" value="1"/>
</dbReference>
<evidence type="ECO:0000256" key="2">
    <source>
        <dbReference type="ARBA" id="ARBA00022821"/>
    </source>
</evidence>
<dbReference type="SMART" id="SM00369">
    <property type="entry name" value="LRR_TYP"/>
    <property type="match status" value="5"/>
</dbReference>
<dbReference type="GO" id="GO:0043531">
    <property type="term" value="F:ADP binding"/>
    <property type="evidence" value="ECO:0007669"/>
    <property type="project" value="InterPro"/>
</dbReference>
<dbReference type="PROSITE" id="PS50104">
    <property type="entry name" value="TIR"/>
    <property type="match status" value="1"/>
</dbReference>
<comment type="caution">
    <text evidence="6">The sequence shown here is derived from an EMBL/GenBank/DDBJ whole genome shotgun (WGS) entry which is preliminary data.</text>
</comment>
<evidence type="ECO:0000259" key="5">
    <source>
        <dbReference type="PROSITE" id="PS50104"/>
    </source>
</evidence>
<dbReference type="Pfam" id="PF01582">
    <property type="entry name" value="TIR"/>
    <property type="match status" value="1"/>
</dbReference>
<evidence type="ECO:0000256" key="4">
    <source>
        <dbReference type="SAM" id="MobiDB-lite"/>
    </source>
</evidence>
<keyword evidence="1" id="KW-0677">Repeat</keyword>
<dbReference type="PANTHER" id="PTHR11017:SF570">
    <property type="entry name" value="DISEASE RESISTANCE PROTEIN (TIR-NBS CLASS)-RELATED"/>
    <property type="match status" value="1"/>
</dbReference>
<proteinExistence type="predicted"/>
<evidence type="ECO:0000313" key="7">
    <source>
        <dbReference type="Proteomes" id="UP000811246"/>
    </source>
</evidence>
<name>A0A922A704_CARIL</name>
<keyword evidence="2" id="KW-0611">Plant defense</keyword>
<keyword evidence="3" id="KW-0520">NAD</keyword>
<evidence type="ECO:0000313" key="6">
    <source>
        <dbReference type="EMBL" id="KAG6676238.1"/>
    </source>
</evidence>